<dbReference type="STRING" id="270918.APR42_16330"/>
<gene>
    <name evidence="1" type="ORF">APR42_16330</name>
</gene>
<proteinExistence type="predicted"/>
<sequence>MKVKEANIREMAELILCGQLCFLNIKTGDFEYHPAEMDFFLDEENPWQEVTDKVENNWDDYIRIEPMNSNQSYAVMESFADQLEADGFSKKLLVALNRPKPFRNFNHLIHESDFRQEWFDFRQERNVEWVREQISDRVDE</sequence>
<dbReference type="RefSeq" id="WP_057481316.1">
    <property type="nucleotide sequence ID" value="NZ_BMWR01000014.1"/>
</dbReference>
<accession>A0A0Q9ZH53</accession>
<organism evidence="1 2">
    <name type="scientific">Salegentibacter mishustinae</name>
    <dbReference type="NCBI Taxonomy" id="270918"/>
    <lineage>
        <taxon>Bacteria</taxon>
        <taxon>Pseudomonadati</taxon>
        <taxon>Bacteroidota</taxon>
        <taxon>Flavobacteriia</taxon>
        <taxon>Flavobacteriales</taxon>
        <taxon>Flavobacteriaceae</taxon>
        <taxon>Salegentibacter</taxon>
    </lineage>
</organism>
<dbReference type="InterPro" id="IPR005361">
    <property type="entry name" value="UPF0158"/>
</dbReference>
<evidence type="ECO:0000313" key="1">
    <source>
        <dbReference type="EMBL" id="KRG29442.1"/>
    </source>
</evidence>
<protein>
    <submittedName>
        <fullName evidence="1">Uncharacterized protein</fullName>
    </submittedName>
</protein>
<dbReference type="Proteomes" id="UP000051643">
    <property type="component" value="Unassembled WGS sequence"/>
</dbReference>
<dbReference type="AlphaFoldDB" id="A0A0Q9ZH53"/>
<keyword evidence="2" id="KW-1185">Reference proteome</keyword>
<comment type="caution">
    <text evidence="1">The sequence shown here is derived from an EMBL/GenBank/DDBJ whole genome shotgun (WGS) entry which is preliminary data.</text>
</comment>
<evidence type="ECO:0000313" key="2">
    <source>
        <dbReference type="Proteomes" id="UP000051643"/>
    </source>
</evidence>
<dbReference type="Pfam" id="PF03682">
    <property type="entry name" value="UPF0158"/>
    <property type="match status" value="1"/>
</dbReference>
<reference evidence="1" key="1">
    <citation type="submission" date="2015-10" db="EMBL/GenBank/DDBJ databases">
        <title>Draft genome sequence of Salegentibacter mishustinae KCTC 12263.</title>
        <authorList>
            <person name="Lin W."/>
            <person name="Zheng Q."/>
        </authorList>
    </citation>
    <scope>NUCLEOTIDE SEQUENCE [LARGE SCALE GENOMIC DNA]</scope>
    <source>
        <strain evidence="1">KCTC 12263</strain>
    </source>
</reference>
<dbReference type="EMBL" id="LKTP01000009">
    <property type="protein sequence ID" value="KRG29442.1"/>
    <property type="molecule type" value="Genomic_DNA"/>
</dbReference>
<dbReference type="OrthoDB" id="961309at2"/>
<name>A0A0Q9ZH53_9FLAO</name>